<proteinExistence type="predicted"/>
<dbReference type="Proteomes" id="UP000190744">
    <property type="component" value="Unassembled WGS sequence"/>
</dbReference>
<dbReference type="AlphaFoldDB" id="A0A1S9S070"/>
<accession>A0A1S9S070</accession>
<comment type="caution">
    <text evidence="2">The sequence shown here is derived from an EMBL/GenBank/DDBJ whole genome shotgun (WGS) entry which is preliminary data.</text>
</comment>
<evidence type="ECO:0000313" key="2">
    <source>
        <dbReference type="EMBL" id="OOQ91163.1"/>
    </source>
</evidence>
<protein>
    <submittedName>
        <fullName evidence="2">Uncharacterized protein</fullName>
    </submittedName>
</protein>
<dbReference type="EMBL" id="LJBN01000013">
    <property type="protein sequence ID" value="OOQ91163.1"/>
    <property type="molecule type" value="Genomic_DNA"/>
</dbReference>
<reference evidence="3" key="1">
    <citation type="submission" date="2015-09" db="EMBL/GenBank/DDBJ databases">
        <authorList>
            <person name="Fill T.P."/>
            <person name="Baretta J.F."/>
            <person name="de Almeida L.G."/>
            <person name="Rocha M."/>
            <person name="de Souza D.H."/>
            <person name="Malavazi I."/>
            <person name="Cerdeira L.T."/>
            <person name="Hong H."/>
            <person name="Samborskyy M."/>
            <person name="de Vasconcelos A.T."/>
            <person name="Leadlay P."/>
            <person name="Rodrigues-Filho E."/>
        </authorList>
    </citation>
    <scope>NUCLEOTIDE SEQUENCE [LARGE SCALE GENOMIC DNA]</scope>
    <source>
        <strain evidence="3">LaBioMMi 136</strain>
    </source>
</reference>
<evidence type="ECO:0000256" key="1">
    <source>
        <dbReference type="SAM" id="MobiDB-lite"/>
    </source>
</evidence>
<gene>
    <name evidence="2" type="ORF">PEBR_01217</name>
</gene>
<organism evidence="2 3">
    <name type="scientific">Penicillium brasilianum</name>
    <dbReference type="NCBI Taxonomy" id="104259"/>
    <lineage>
        <taxon>Eukaryota</taxon>
        <taxon>Fungi</taxon>
        <taxon>Dikarya</taxon>
        <taxon>Ascomycota</taxon>
        <taxon>Pezizomycotina</taxon>
        <taxon>Eurotiomycetes</taxon>
        <taxon>Eurotiomycetidae</taxon>
        <taxon>Eurotiales</taxon>
        <taxon>Aspergillaceae</taxon>
        <taxon>Penicillium</taxon>
    </lineage>
</organism>
<sequence length="137" mass="15532">MTQLSTMDTKPESYISVGCMESDETVNHGHQDISPKVPCMSHGPSKTPLLDRELQKPQTQEFIHAISSALRELVDEKKCTRCTVENLSTLLTDQIRNLREAKQNGEWSKEDRKALKAETKSLLKPVKKQLKGLWKAN</sequence>
<feature type="region of interest" description="Disordered" evidence="1">
    <location>
        <begin position="25"/>
        <end position="46"/>
    </location>
</feature>
<name>A0A1S9S070_PENBI</name>
<evidence type="ECO:0000313" key="3">
    <source>
        <dbReference type="Proteomes" id="UP000190744"/>
    </source>
</evidence>